<dbReference type="Gene3D" id="3.40.50.2000">
    <property type="entry name" value="Glycogen Phosphorylase B"/>
    <property type="match status" value="2"/>
</dbReference>
<reference evidence="2" key="1">
    <citation type="submission" date="2020-08" db="EMBL/GenBank/DDBJ databases">
        <title>Genetic structure, function and evolution of capsule biosynthesis loci in Vibrio parahaemolyticus.</title>
        <authorList>
            <person name="Li L."/>
            <person name="Bian S."/>
        </authorList>
    </citation>
    <scope>NUCLEOTIDE SEQUENCE</scope>
    <source>
        <strain evidence="2">VP371</strain>
    </source>
</reference>
<dbReference type="AlphaFoldDB" id="A0A7M1W8S5"/>
<dbReference type="PANTHER" id="PTHR12526:SF630">
    <property type="entry name" value="GLYCOSYLTRANSFERASE"/>
    <property type="match status" value="1"/>
</dbReference>
<dbReference type="SUPFAM" id="SSF53756">
    <property type="entry name" value="UDP-Glycosyltransferase/glycogen phosphorylase"/>
    <property type="match status" value="1"/>
</dbReference>
<evidence type="ECO:0000313" key="2">
    <source>
        <dbReference type="EMBL" id="QOS23447.1"/>
    </source>
</evidence>
<dbReference type="Pfam" id="PF13439">
    <property type="entry name" value="Glyco_transf_4"/>
    <property type="match status" value="1"/>
</dbReference>
<dbReference type="InterPro" id="IPR028098">
    <property type="entry name" value="Glyco_trans_4-like_N"/>
</dbReference>
<sequence>MKVLHVITGLGSGGAENMLFKLIASQQENEHLVVSINGKGAYYKKLLDVGVKVLVYEKKDYINPFSFVKLYSSVRQFAPEVVMSWMYHSFIFSLLLPKGKVNIWNVRHSLSDIKKDKYITRMVIRICSLLSFIPDKVCFNSKNSLNLHHEYGFNRDNSEFIPNGFSIDKFPVFGYDNQTIKFVNFSRFHPVKGHERLVKSFERFIRLSGVDAELHLYGSGIHQGLTLLQSMPLQIRDRIFIHGHSECPEKVMFEHHVYISSSFNEAFPNVIGEALLSGLYVIATDVGDSAEIISDPILGTTISSINFDNEIYDAMCTSLNYVNDTRMSKYRHENVANKYSIEKVSKNYSEIYK</sequence>
<feature type="domain" description="Glycosyltransferase subfamily 4-like N-terminal" evidence="1">
    <location>
        <begin position="13"/>
        <end position="168"/>
    </location>
</feature>
<accession>A0A7M1W8S5</accession>
<dbReference type="GO" id="GO:0016757">
    <property type="term" value="F:glycosyltransferase activity"/>
    <property type="evidence" value="ECO:0007669"/>
    <property type="project" value="UniProtKB-ARBA"/>
</dbReference>
<proteinExistence type="predicted"/>
<dbReference type="EMBL" id="MT898242">
    <property type="protein sequence ID" value="QOS23447.1"/>
    <property type="molecule type" value="Genomic_DNA"/>
</dbReference>
<name>A0A7M1W8S5_VIBPH</name>
<dbReference type="Pfam" id="PF13692">
    <property type="entry name" value="Glyco_trans_1_4"/>
    <property type="match status" value="1"/>
</dbReference>
<evidence type="ECO:0000259" key="1">
    <source>
        <dbReference type="Pfam" id="PF13439"/>
    </source>
</evidence>
<dbReference type="PANTHER" id="PTHR12526">
    <property type="entry name" value="GLYCOSYLTRANSFERASE"/>
    <property type="match status" value="1"/>
</dbReference>
<gene>
    <name evidence="2" type="ORF">VP371_00014</name>
</gene>
<protein>
    <recommendedName>
        <fullName evidence="1">Glycosyltransferase subfamily 4-like N-terminal domain-containing protein</fullName>
    </recommendedName>
</protein>
<organism evidence="2">
    <name type="scientific">Vibrio parahaemolyticus</name>
    <dbReference type="NCBI Taxonomy" id="670"/>
    <lineage>
        <taxon>Bacteria</taxon>
        <taxon>Pseudomonadati</taxon>
        <taxon>Pseudomonadota</taxon>
        <taxon>Gammaproteobacteria</taxon>
        <taxon>Vibrionales</taxon>
        <taxon>Vibrionaceae</taxon>
        <taxon>Vibrio</taxon>
    </lineage>
</organism>